<proteinExistence type="predicted"/>
<evidence type="ECO:0000313" key="2">
    <source>
        <dbReference type="Proteomes" id="UP000310249"/>
    </source>
</evidence>
<comment type="caution">
    <text evidence="1">The sequence shown here is derived from an EMBL/GenBank/DDBJ whole genome shotgun (WGS) entry which is preliminary data.</text>
</comment>
<accession>A0A5S3WHN9</accession>
<protein>
    <recommendedName>
        <fullName evidence="3">Phytase</fullName>
    </recommendedName>
</protein>
<name>A0A5S3WHN9_9GAMM</name>
<reference evidence="2" key="2">
    <citation type="submission" date="2019-06" db="EMBL/GenBank/DDBJ databases">
        <title>Co-occurence of chitin degradation, pigmentation and bioactivity in marine Pseudoalteromonas.</title>
        <authorList>
            <person name="Sonnenschein E.C."/>
            <person name="Bech P.K."/>
        </authorList>
    </citation>
    <scope>NUCLEOTIDE SEQUENCE [LARGE SCALE GENOMIC DNA]</scope>
    <source>
        <strain evidence="2">S2676</strain>
    </source>
</reference>
<dbReference type="AlphaFoldDB" id="A0A5S3WHN9"/>
<reference evidence="1 2" key="1">
    <citation type="submission" date="2018-01" db="EMBL/GenBank/DDBJ databases">
        <authorList>
            <person name="Paulsen S."/>
            <person name="Gram L.K."/>
        </authorList>
    </citation>
    <scope>NUCLEOTIDE SEQUENCE [LARGE SCALE GENOMIC DNA]</scope>
    <source>
        <strain evidence="1 2">S2676</strain>
    </source>
</reference>
<gene>
    <name evidence="1" type="ORF">CWB99_17760</name>
</gene>
<dbReference type="EMBL" id="PNCI01000042">
    <property type="protein sequence ID" value="TMP26707.1"/>
    <property type="molecule type" value="Genomic_DNA"/>
</dbReference>
<sequence>MLFSSALGKHWLCHLLTVSGLSCVLAGCVVIQEQVPGAALTHRYIDNQNGIDGLDNVRRLLFDESRNLLYAVSADDDVLAAFRVADDGSIKG</sequence>
<organism evidence="1 2">
    <name type="scientific">Pseudoalteromonas rubra</name>
    <dbReference type="NCBI Taxonomy" id="43658"/>
    <lineage>
        <taxon>Bacteria</taxon>
        <taxon>Pseudomonadati</taxon>
        <taxon>Pseudomonadota</taxon>
        <taxon>Gammaproteobacteria</taxon>
        <taxon>Alteromonadales</taxon>
        <taxon>Pseudoalteromonadaceae</taxon>
        <taxon>Pseudoalteromonas</taxon>
    </lineage>
</organism>
<dbReference type="OrthoDB" id="6253001at2"/>
<evidence type="ECO:0000313" key="1">
    <source>
        <dbReference type="EMBL" id="TMP26707.1"/>
    </source>
</evidence>
<dbReference type="RefSeq" id="WP_138552265.1">
    <property type="nucleotide sequence ID" value="NZ_PNCH01000035.1"/>
</dbReference>
<dbReference type="Proteomes" id="UP000310249">
    <property type="component" value="Unassembled WGS sequence"/>
</dbReference>
<evidence type="ECO:0008006" key="3">
    <source>
        <dbReference type="Google" id="ProtNLM"/>
    </source>
</evidence>